<dbReference type="GO" id="GO:0004674">
    <property type="term" value="F:protein serine/threonine kinase activity"/>
    <property type="evidence" value="ECO:0007669"/>
    <property type="project" value="UniProtKB-KW"/>
</dbReference>
<dbReference type="Gene3D" id="1.10.510.10">
    <property type="entry name" value="Transferase(Phosphotransferase) domain 1"/>
    <property type="match status" value="1"/>
</dbReference>
<evidence type="ECO:0000313" key="11">
    <source>
        <dbReference type="Proteomes" id="UP000070598"/>
    </source>
</evidence>
<dbReference type="InterPro" id="IPR008271">
    <property type="entry name" value="Ser/Thr_kinase_AS"/>
</dbReference>
<gene>
    <name evidence="10" type="ORF">TR74_13630</name>
</gene>
<evidence type="ECO:0000256" key="1">
    <source>
        <dbReference type="ARBA" id="ARBA00012513"/>
    </source>
</evidence>
<evidence type="ECO:0000256" key="7">
    <source>
        <dbReference type="ARBA" id="ARBA00047899"/>
    </source>
</evidence>
<dbReference type="RefSeq" id="WP_198532765.1">
    <property type="nucleotide sequence ID" value="NZ_JYIK01000944.1"/>
</dbReference>
<evidence type="ECO:0000256" key="6">
    <source>
        <dbReference type="ARBA" id="ARBA00022840"/>
    </source>
</evidence>
<dbReference type="FunFam" id="3.30.200.20:FF:000035">
    <property type="entry name" value="Serine/threonine protein kinase Stk1"/>
    <property type="match status" value="1"/>
</dbReference>
<protein>
    <recommendedName>
        <fullName evidence="1">non-specific serine/threonine protein kinase</fullName>
        <ecNumber evidence="1">2.7.11.1</ecNumber>
    </recommendedName>
</protein>
<dbReference type="EC" id="2.7.11.1" evidence="1"/>
<dbReference type="EMBL" id="JYIK01000944">
    <property type="protein sequence ID" value="KWX08746.1"/>
    <property type="molecule type" value="Genomic_DNA"/>
</dbReference>
<dbReference type="CDD" id="cd14014">
    <property type="entry name" value="STKc_PknB_like"/>
    <property type="match status" value="1"/>
</dbReference>
<dbReference type="PANTHER" id="PTHR43289:SF6">
    <property type="entry name" value="SERINE_THREONINE-PROTEIN KINASE NEKL-3"/>
    <property type="match status" value="1"/>
</dbReference>
<evidence type="ECO:0000256" key="3">
    <source>
        <dbReference type="ARBA" id="ARBA00022679"/>
    </source>
</evidence>
<dbReference type="Gene3D" id="3.30.200.20">
    <property type="entry name" value="Phosphorylase Kinase, domain 1"/>
    <property type="match status" value="1"/>
</dbReference>
<keyword evidence="2" id="KW-0723">Serine/threonine-protein kinase</keyword>
<accession>A0A132NFG7</accession>
<name>A0A132NFG7_9ACTN</name>
<dbReference type="FunFam" id="1.10.510.10:FF:000021">
    <property type="entry name" value="Serine/threonine protein kinase"/>
    <property type="match status" value="1"/>
</dbReference>
<keyword evidence="3" id="KW-0808">Transferase</keyword>
<comment type="catalytic activity">
    <reaction evidence="7">
        <text>L-threonyl-[protein] + ATP = O-phospho-L-threonyl-[protein] + ADP + H(+)</text>
        <dbReference type="Rhea" id="RHEA:46608"/>
        <dbReference type="Rhea" id="RHEA-COMP:11060"/>
        <dbReference type="Rhea" id="RHEA-COMP:11605"/>
        <dbReference type="ChEBI" id="CHEBI:15378"/>
        <dbReference type="ChEBI" id="CHEBI:30013"/>
        <dbReference type="ChEBI" id="CHEBI:30616"/>
        <dbReference type="ChEBI" id="CHEBI:61977"/>
        <dbReference type="ChEBI" id="CHEBI:456216"/>
        <dbReference type="EC" id="2.7.11.1"/>
    </reaction>
</comment>
<sequence>MSPAGDLLLGGRYQLKERIARGGMGEVWRANDLALGRDVAVKVLRPEIVDDPLFLERFRNEARNTALISHPGIAQVFDYGEDRRYAYLVMELVPGEPLSALLMKEGALSVDRTLDIIGQAALALQAAHDKGVVHRDIKPGNILVMPNGQVKLADFGIARGLGTQTLTQTGRVMGTPHYFSPEQSAGQRATPASDIYALGVVAYECLSGRRPFDAATPVALALAHLREEPPPLP</sequence>
<dbReference type="Proteomes" id="UP000070598">
    <property type="component" value="Unassembled WGS sequence"/>
</dbReference>
<dbReference type="InterPro" id="IPR000719">
    <property type="entry name" value="Prot_kinase_dom"/>
</dbReference>
<dbReference type="PROSITE" id="PS00108">
    <property type="entry name" value="PROTEIN_KINASE_ST"/>
    <property type="match status" value="1"/>
</dbReference>
<proteinExistence type="predicted"/>
<evidence type="ECO:0000313" key="10">
    <source>
        <dbReference type="EMBL" id="KWX08746.1"/>
    </source>
</evidence>
<comment type="caution">
    <text evidence="10">The sequence shown here is derived from an EMBL/GenBank/DDBJ whole genome shotgun (WGS) entry which is preliminary data.</text>
</comment>
<keyword evidence="4" id="KW-0547">Nucleotide-binding</keyword>
<dbReference type="SUPFAM" id="SSF56112">
    <property type="entry name" value="Protein kinase-like (PK-like)"/>
    <property type="match status" value="1"/>
</dbReference>
<dbReference type="Pfam" id="PF00069">
    <property type="entry name" value="Pkinase"/>
    <property type="match status" value="1"/>
</dbReference>
<dbReference type="PROSITE" id="PS50011">
    <property type="entry name" value="PROTEIN_KINASE_DOM"/>
    <property type="match status" value="1"/>
</dbReference>
<evidence type="ECO:0000256" key="4">
    <source>
        <dbReference type="ARBA" id="ARBA00022741"/>
    </source>
</evidence>
<dbReference type="PIRSF" id="PIRSF000654">
    <property type="entry name" value="Integrin-linked_kinase"/>
    <property type="match status" value="1"/>
</dbReference>
<dbReference type="SMART" id="SM00220">
    <property type="entry name" value="S_TKc"/>
    <property type="match status" value="1"/>
</dbReference>
<evidence type="ECO:0000256" key="8">
    <source>
        <dbReference type="ARBA" id="ARBA00048679"/>
    </source>
</evidence>
<keyword evidence="6" id="KW-0067">ATP-binding</keyword>
<dbReference type="InterPro" id="IPR011009">
    <property type="entry name" value="Kinase-like_dom_sf"/>
</dbReference>
<organism evidence="10 11">
    <name type="scientific">Carbonactinospora thermoautotrophica</name>
    <dbReference type="NCBI Taxonomy" id="1469144"/>
    <lineage>
        <taxon>Bacteria</taxon>
        <taxon>Bacillati</taxon>
        <taxon>Actinomycetota</taxon>
        <taxon>Actinomycetes</taxon>
        <taxon>Kitasatosporales</taxon>
        <taxon>Carbonactinosporaceae</taxon>
        <taxon>Carbonactinospora</taxon>
    </lineage>
</organism>
<reference evidence="11" key="1">
    <citation type="submission" date="2015-02" db="EMBL/GenBank/DDBJ databases">
        <title>Physiological reanalysis, assessment of diazotrophy, and genome sequences of multiple isolates of Streptomyces thermoautotrophicus.</title>
        <authorList>
            <person name="MacKellar D.C."/>
            <person name="Lieber L."/>
            <person name="Norman J."/>
            <person name="Bolger A."/>
            <person name="Tobin C."/>
            <person name="Murray J.W."/>
            <person name="Friesen M."/>
            <person name="Prell J."/>
        </authorList>
    </citation>
    <scope>NUCLEOTIDE SEQUENCE [LARGE SCALE GENOMIC DNA]</scope>
    <source>
        <strain evidence="11">UBT1</strain>
    </source>
</reference>
<dbReference type="AlphaFoldDB" id="A0A132NFG7"/>
<comment type="catalytic activity">
    <reaction evidence="8">
        <text>L-seryl-[protein] + ATP = O-phospho-L-seryl-[protein] + ADP + H(+)</text>
        <dbReference type="Rhea" id="RHEA:17989"/>
        <dbReference type="Rhea" id="RHEA-COMP:9863"/>
        <dbReference type="Rhea" id="RHEA-COMP:11604"/>
        <dbReference type="ChEBI" id="CHEBI:15378"/>
        <dbReference type="ChEBI" id="CHEBI:29999"/>
        <dbReference type="ChEBI" id="CHEBI:30616"/>
        <dbReference type="ChEBI" id="CHEBI:83421"/>
        <dbReference type="ChEBI" id="CHEBI:456216"/>
        <dbReference type="EC" id="2.7.11.1"/>
    </reaction>
</comment>
<dbReference type="GO" id="GO:0005524">
    <property type="term" value="F:ATP binding"/>
    <property type="evidence" value="ECO:0007669"/>
    <property type="project" value="UniProtKB-KW"/>
</dbReference>
<feature type="non-terminal residue" evidence="10">
    <location>
        <position position="233"/>
    </location>
</feature>
<dbReference type="PANTHER" id="PTHR43289">
    <property type="entry name" value="MITOGEN-ACTIVATED PROTEIN KINASE KINASE KINASE 20-RELATED"/>
    <property type="match status" value="1"/>
</dbReference>
<evidence type="ECO:0000259" key="9">
    <source>
        <dbReference type="PROSITE" id="PS50011"/>
    </source>
</evidence>
<keyword evidence="5" id="KW-0418">Kinase</keyword>
<evidence type="ECO:0000256" key="5">
    <source>
        <dbReference type="ARBA" id="ARBA00022777"/>
    </source>
</evidence>
<evidence type="ECO:0000256" key="2">
    <source>
        <dbReference type="ARBA" id="ARBA00022527"/>
    </source>
</evidence>
<dbReference type="GO" id="GO:0045717">
    <property type="term" value="P:negative regulation of fatty acid biosynthetic process"/>
    <property type="evidence" value="ECO:0007669"/>
    <property type="project" value="UniProtKB-ARBA"/>
</dbReference>
<feature type="domain" description="Protein kinase" evidence="9">
    <location>
        <begin position="13"/>
        <end position="233"/>
    </location>
</feature>